<evidence type="ECO:0000256" key="9">
    <source>
        <dbReference type="SAM" id="Phobius"/>
    </source>
</evidence>
<dbReference type="Gene3D" id="3.90.550.10">
    <property type="entry name" value="Spore Coat Polysaccharide Biosynthesis Protein SpsA, Chain A"/>
    <property type="match status" value="1"/>
</dbReference>
<protein>
    <submittedName>
        <fullName evidence="10">Glycosyl transferase family 2</fullName>
    </submittedName>
</protein>
<feature type="transmembrane region" description="Helical" evidence="9">
    <location>
        <begin position="279"/>
        <end position="302"/>
    </location>
</feature>
<keyword evidence="6 9" id="KW-0812">Transmembrane</keyword>
<dbReference type="PANTHER" id="PTHR12726:SF0">
    <property type="entry name" value="CERAMIDE GLUCOSYLTRANSFERASE"/>
    <property type="match status" value="1"/>
</dbReference>
<dbReference type="SUPFAM" id="SSF53448">
    <property type="entry name" value="Nucleotide-diphospho-sugar transferases"/>
    <property type="match status" value="1"/>
</dbReference>
<dbReference type="RefSeq" id="WP_102171980.1">
    <property type="nucleotide sequence ID" value="NZ_NMQA01000066.1"/>
</dbReference>
<dbReference type="GO" id="GO:0008120">
    <property type="term" value="F:ceramide glucosyltransferase activity"/>
    <property type="evidence" value="ECO:0007669"/>
    <property type="project" value="TreeGrafter"/>
</dbReference>
<evidence type="ECO:0000256" key="1">
    <source>
        <dbReference type="ARBA" id="ARBA00004141"/>
    </source>
</evidence>
<dbReference type="EMBL" id="NMQA01000066">
    <property type="protein sequence ID" value="PLZ99618.1"/>
    <property type="molecule type" value="Genomic_DNA"/>
</dbReference>
<dbReference type="CDD" id="cd00761">
    <property type="entry name" value="Glyco_tranf_GTA_type"/>
    <property type="match status" value="1"/>
</dbReference>
<keyword evidence="7 9" id="KW-1133">Transmembrane helix</keyword>
<dbReference type="InterPro" id="IPR025993">
    <property type="entry name" value="Ceramide_glucosylTrfase"/>
</dbReference>
<dbReference type="PANTHER" id="PTHR12726">
    <property type="entry name" value="CERAMIDE GLUCOSYLTRANSFERASE"/>
    <property type="match status" value="1"/>
</dbReference>
<sequence>MNELAIAIFGMLAVFVILQTRYALAFVSSLRLPSSKTIQDKLLPKAAVILSLRGADPFLADCVRALLNQNYPQYDLHIVVDSQEDPAWNIVNETIQQAGATHVQVSPLVARHNTCSLKCSALVQAICTLDDSYEVVAFIDADVIAHPNWLRELVAPLVDERIGVTTGNRWYMPHTQQWGSLVRYAYNSASVVSMYIYKYAWGGSMAMKLSVLQQAQLLKTWTQSISVDAPVHRALQKIGLRVEFVPTVMMINREECDLARCLRFIQRQLLMPRLYHPKWMLFFVQVLAPTFALVIAMGLLLISLVSGNIVVAVWVGGGFVGYILAMVLLLTLLEQRVRRVVGGSGEPTRSFWFQFIAKILLAIPLAQLVSALATVLALLTRNVEWRGVVYQIKDPYNVQLLEYHPYQISLQPLDSKASIV</sequence>
<comment type="caution">
    <text evidence="10">The sequence shown here is derived from an EMBL/GenBank/DDBJ whole genome shotgun (WGS) entry which is preliminary data.</text>
</comment>
<comment type="pathway">
    <text evidence="3">Sphingolipid metabolism.</text>
</comment>
<feature type="transmembrane region" description="Helical" evidence="9">
    <location>
        <begin position="309"/>
        <end position="332"/>
    </location>
</feature>
<evidence type="ECO:0000256" key="8">
    <source>
        <dbReference type="ARBA" id="ARBA00023136"/>
    </source>
</evidence>
<evidence type="ECO:0000256" key="5">
    <source>
        <dbReference type="ARBA" id="ARBA00022679"/>
    </source>
</evidence>
<comment type="subcellular location">
    <subcellularLocation>
        <location evidence="1">Membrane</location>
        <topology evidence="1">Multi-pass membrane protein</topology>
    </subcellularLocation>
</comment>
<dbReference type="GO" id="GO:0006679">
    <property type="term" value="P:glucosylceramide biosynthetic process"/>
    <property type="evidence" value="ECO:0007669"/>
    <property type="project" value="TreeGrafter"/>
</dbReference>
<dbReference type="InterPro" id="IPR029044">
    <property type="entry name" value="Nucleotide-diphossugar_trans"/>
</dbReference>
<evidence type="ECO:0000256" key="4">
    <source>
        <dbReference type="ARBA" id="ARBA00022676"/>
    </source>
</evidence>
<evidence type="ECO:0000313" key="11">
    <source>
        <dbReference type="Proteomes" id="UP000235025"/>
    </source>
</evidence>
<keyword evidence="4" id="KW-0328">Glycosyltransferase</keyword>
<comment type="pathway">
    <text evidence="2">Lipid metabolism; sphingolipid metabolism.</text>
</comment>
<keyword evidence="5 10" id="KW-0808">Transferase</keyword>
<dbReference type="AlphaFoldDB" id="A0A2N6KJ65"/>
<evidence type="ECO:0000256" key="6">
    <source>
        <dbReference type="ARBA" id="ARBA00022692"/>
    </source>
</evidence>
<reference evidence="10 11" key="1">
    <citation type="submission" date="2017-07" db="EMBL/GenBank/DDBJ databases">
        <title>Genomes of Fischerella (Mastigocladus) sp. strains.</title>
        <authorList>
            <person name="Miller S.R."/>
        </authorList>
    </citation>
    <scope>NUCLEOTIDE SEQUENCE [LARGE SCALE GENOMIC DNA]</scope>
    <source>
        <strain evidence="10 11">CCMEE 5268</strain>
    </source>
</reference>
<gene>
    <name evidence="10" type="ORF">CEN50_06675</name>
</gene>
<proteinExistence type="predicted"/>
<evidence type="ECO:0000256" key="3">
    <source>
        <dbReference type="ARBA" id="ARBA00004991"/>
    </source>
</evidence>
<evidence type="ECO:0000256" key="2">
    <source>
        <dbReference type="ARBA" id="ARBA00004760"/>
    </source>
</evidence>
<dbReference type="GO" id="GO:0016020">
    <property type="term" value="C:membrane"/>
    <property type="evidence" value="ECO:0007669"/>
    <property type="project" value="UniProtKB-SubCell"/>
</dbReference>
<accession>A0A2N6KJ65</accession>
<dbReference type="Pfam" id="PF13641">
    <property type="entry name" value="Glyco_tranf_2_3"/>
    <property type="match status" value="1"/>
</dbReference>
<keyword evidence="8 9" id="KW-0472">Membrane</keyword>
<name>A0A2N6KJ65_9CYAN</name>
<organism evidence="10 11">
    <name type="scientific">Fischerella thermalis CCMEE 5268</name>
    <dbReference type="NCBI Taxonomy" id="2019662"/>
    <lineage>
        <taxon>Bacteria</taxon>
        <taxon>Bacillati</taxon>
        <taxon>Cyanobacteriota</taxon>
        <taxon>Cyanophyceae</taxon>
        <taxon>Nostocales</taxon>
        <taxon>Hapalosiphonaceae</taxon>
        <taxon>Fischerella</taxon>
    </lineage>
</organism>
<evidence type="ECO:0000313" key="10">
    <source>
        <dbReference type="EMBL" id="PLZ99618.1"/>
    </source>
</evidence>
<feature type="transmembrane region" description="Helical" evidence="9">
    <location>
        <begin position="352"/>
        <end position="379"/>
    </location>
</feature>
<dbReference type="Proteomes" id="UP000235025">
    <property type="component" value="Unassembled WGS sequence"/>
</dbReference>
<evidence type="ECO:0000256" key="7">
    <source>
        <dbReference type="ARBA" id="ARBA00022989"/>
    </source>
</evidence>